<gene>
    <name evidence="8" type="ORF">B9Z65_5980</name>
</gene>
<evidence type="ECO:0000256" key="4">
    <source>
        <dbReference type="ARBA" id="ARBA00022737"/>
    </source>
</evidence>
<evidence type="ECO:0000313" key="8">
    <source>
        <dbReference type="EMBL" id="PSK36165.1"/>
    </source>
</evidence>
<keyword evidence="2" id="KW-0813">Transport</keyword>
<dbReference type="STRING" id="40998.A0A2P7YJQ7"/>
<reference evidence="8 9" key="1">
    <citation type="submission" date="2017-05" db="EMBL/GenBank/DDBJ databases">
        <title>Draft genome sequence of Elsinoe australis.</title>
        <authorList>
            <person name="Cheng Q."/>
        </authorList>
    </citation>
    <scope>NUCLEOTIDE SEQUENCE [LARGE SCALE GENOMIC DNA]</scope>
    <source>
        <strain evidence="8 9">NL1</strain>
    </source>
</reference>
<keyword evidence="5" id="KW-0653">Protein transport</keyword>
<dbReference type="AlphaFoldDB" id="A0A2P7YJQ7"/>
<keyword evidence="3" id="KW-0963">Cytoplasm</keyword>
<comment type="caution">
    <text evidence="8">The sequence shown here is derived from an EMBL/GenBank/DDBJ whole genome shotgun (WGS) entry which is preliminary data.</text>
</comment>
<sequence length="924" mass="103285">MDWRPDPAALEQLTTLLAATLDARNKTKQKNAELTLKQITQNPDVANYLTYLTVTTSPAKELPEHESTAARSAAGLMLKNHIRTAWKSISDSNKTFVRGHILAGLHDPNTSIRSYTGLVITEIVRQGGILAWTEVLSSLISLIENSDGSATPQAQDGAMGALSKICEDNKKSLNKSYNGERPMDVLVPKLVDFSNSDNPKVRWQALATLNSFMVDHVPDAIQINAEHILQHLFQRAHDQHEEVRRYVCRLFTSLAGHFPQLMIPHFEGIVDYILTQQRGDPNSDLALDAAEFFFENGERQELHEAFAQYLPKIIPVLLESMRFDEEHQATLEAEAEEDAELEDREQDIKPQFAATKAEKGKTADSGAAPNGYAYEDDDSEGEIDEDDDLEDPEEEWNLRKCSAASLDYFAANFHELVFEATLPYLKDNLNHQAWANREAAVLTLGAIQSGCMEVVKPSLPELVPYLLTLLNDPTPVVRQITCWTLGRYSVWAAQLDESGKKQFFEPMMEGLLNHMLDKNKKVQKAAISAFATLEEQAKDNLVPYGPIIAQQFGQCFDRYKDQNMYLLYDCVQTLSESLGPEMASPQMVDLLMPSLIKRWHLVQDQSQEMFPLLECLAYLATSMGPAFAPFAEPLFNRCIKIIRDNLEEGQATADRPAYEQPDKDFLVTSLDLLSAIIQALEHQQSESLVKSTNMFEVLAYCMQDSSNDVRQSAYALLGDSAINVFSQLQPYLDPIMKLLLQQLDLQLAREDRDTTYRVINNACWSAGEISMRAGGDLAPYVDELLAKLGLIFFQQKIPPSLGENSAIAMGRLGFSYADKLAPHLASFAPRFLSVLQVVAYTDEKQHALQGFTNVVAANPSALEQCLVPYLGEIGTGILQEVPPPSGFKEVLQQYQGMISDFSSFLNNSLPEPQRHALTQTFNIQ</sequence>
<dbReference type="SMART" id="SM00913">
    <property type="entry name" value="IBN_N"/>
    <property type="match status" value="1"/>
</dbReference>
<dbReference type="Pfam" id="PF13513">
    <property type="entry name" value="HEAT_EZ"/>
    <property type="match status" value="1"/>
</dbReference>
<evidence type="ECO:0000259" key="7">
    <source>
        <dbReference type="PROSITE" id="PS50166"/>
    </source>
</evidence>
<dbReference type="InterPro" id="IPR001494">
    <property type="entry name" value="Importin-beta_N"/>
</dbReference>
<comment type="subcellular location">
    <subcellularLocation>
        <location evidence="1">Cytoplasm</location>
    </subcellularLocation>
</comment>
<dbReference type="Proteomes" id="UP000243723">
    <property type="component" value="Unassembled WGS sequence"/>
</dbReference>
<dbReference type="InterPro" id="IPR011989">
    <property type="entry name" value="ARM-like"/>
</dbReference>
<feature type="domain" description="Importin N-terminal" evidence="7">
    <location>
        <begin position="32"/>
        <end position="107"/>
    </location>
</feature>
<dbReference type="InterPro" id="IPR040122">
    <property type="entry name" value="Importin_beta"/>
</dbReference>
<feature type="region of interest" description="Disordered" evidence="6">
    <location>
        <begin position="352"/>
        <end position="393"/>
    </location>
</feature>
<evidence type="ECO:0000256" key="6">
    <source>
        <dbReference type="SAM" id="MobiDB-lite"/>
    </source>
</evidence>
<feature type="compositionally biased region" description="Acidic residues" evidence="6">
    <location>
        <begin position="374"/>
        <end position="393"/>
    </location>
</feature>
<dbReference type="Pfam" id="PF03810">
    <property type="entry name" value="IBN_N"/>
    <property type="match status" value="1"/>
</dbReference>
<dbReference type="GO" id="GO:0005737">
    <property type="term" value="C:cytoplasm"/>
    <property type="evidence" value="ECO:0007669"/>
    <property type="project" value="UniProtKB-SubCell"/>
</dbReference>
<protein>
    <recommendedName>
        <fullName evidence="7">Importin N-terminal domain-containing protein</fullName>
    </recommendedName>
</protein>
<evidence type="ECO:0000256" key="5">
    <source>
        <dbReference type="ARBA" id="ARBA00022927"/>
    </source>
</evidence>
<evidence type="ECO:0000256" key="3">
    <source>
        <dbReference type="ARBA" id="ARBA00022490"/>
    </source>
</evidence>
<dbReference type="PROSITE" id="PS50166">
    <property type="entry name" value="IMPORTIN_B_NT"/>
    <property type="match status" value="1"/>
</dbReference>
<dbReference type="OrthoDB" id="951172at2759"/>
<keyword evidence="9" id="KW-1185">Reference proteome</keyword>
<dbReference type="PANTHER" id="PTHR10527">
    <property type="entry name" value="IMPORTIN BETA"/>
    <property type="match status" value="1"/>
</dbReference>
<keyword evidence="4" id="KW-0677">Repeat</keyword>
<dbReference type="InterPro" id="IPR016024">
    <property type="entry name" value="ARM-type_fold"/>
</dbReference>
<dbReference type="Gene3D" id="1.25.10.10">
    <property type="entry name" value="Leucine-rich Repeat Variant"/>
    <property type="match status" value="2"/>
</dbReference>
<evidence type="ECO:0000256" key="2">
    <source>
        <dbReference type="ARBA" id="ARBA00022448"/>
    </source>
</evidence>
<evidence type="ECO:0000313" key="9">
    <source>
        <dbReference type="Proteomes" id="UP000243723"/>
    </source>
</evidence>
<dbReference type="GO" id="GO:0005634">
    <property type="term" value="C:nucleus"/>
    <property type="evidence" value="ECO:0007669"/>
    <property type="project" value="UniProtKB-ARBA"/>
</dbReference>
<name>A0A2P7YJQ7_9PEZI</name>
<proteinExistence type="predicted"/>
<dbReference type="GO" id="GO:0006606">
    <property type="term" value="P:protein import into nucleus"/>
    <property type="evidence" value="ECO:0007669"/>
    <property type="project" value="InterPro"/>
</dbReference>
<dbReference type="GO" id="GO:0031267">
    <property type="term" value="F:small GTPase binding"/>
    <property type="evidence" value="ECO:0007669"/>
    <property type="project" value="InterPro"/>
</dbReference>
<evidence type="ECO:0000256" key="1">
    <source>
        <dbReference type="ARBA" id="ARBA00004496"/>
    </source>
</evidence>
<organism evidence="8 9">
    <name type="scientific">Elsinoe australis</name>
    <dbReference type="NCBI Taxonomy" id="40998"/>
    <lineage>
        <taxon>Eukaryota</taxon>
        <taxon>Fungi</taxon>
        <taxon>Dikarya</taxon>
        <taxon>Ascomycota</taxon>
        <taxon>Pezizomycotina</taxon>
        <taxon>Dothideomycetes</taxon>
        <taxon>Dothideomycetidae</taxon>
        <taxon>Myriangiales</taxon>
        <taxon>Elsinoaceae</taxon>
        <taxon>Elsinoe</taxon>
    </lineage>
</organism>
<dbReference type="EMBL" id="NHZQ01000422">
    <property type="protein sequence ID" value="PSK36165.1"/>
    <property type="molecule type" value="Genomic_DNA"/>
</dbReference>
<dbReference type="SUPFAM" id="SSF48371">
    <property type="entry name" value="ARM repeat"/>
    <property type="match status" value="1"/>
</dbReference>
<accession>A0A2P7YJQ7</accession>